<organism evidence="1 2">
    <name type="scientific">Burkholderia ubonensis</name>
    <dbReference type="NCBI Taxonomy" id="101571"/>
    <lineage>
        <taxon>Bacteria</taxon>
        <taxon>Pseudomonadati</taxon>
        <taxon>Pseudomonadota</taxon>
        <taxon>Betaproteobacteria</taxon>
        <taxon>Burkholderiales</taxon>
        <taxon>Burkholderiaceae</taxon>
        <taxon>Burkholderia</taxon>
        <taxon>Burkholderia cepacia complex</taxon>
    </lineage>
</organism>
<proteinExistence type="predicted"/>
<gene>
    <name evidence="1" type="ORF">WL73_20190</name>
</gene>
<accession>A0A107F1I3</accession>
<comment type="caution">
    <text evidence="1">The sequence shown here is derived from an EMBL/GenBank/DDBJ whole genome shotgun (WGS) entry which is preliminary data.</text>
</comment>
<protein>
    <recommendedName>
        <fullName evidence="3">MarR family transcriptional regulator</fullName>
    </recommendedName>
</protein>
<sequence>MTSAPAHAAQPLNPFVDLTAGQRADLTIRILDVFRRLTRAMTSDEVCRTHFPDMASVAAQHIDKLARGGLLRRQPRPHDLRFVYWLAGSDAAPPLPIPCKQADGTYTSAPDDTFKPRRTAYAAVTAGSMHTRPAFHPIVTRNQGSHVAVSFPHLYPLEVTADSLQDSAAQALRYLRLFRQSIDLEVARLEQLVQRRRIA</sequence>
<dbReference type="RefSeq" id="WP_060326173.1">
    <property type="nucleotide sequence ID" value="NZ_LPIU01000033.1"/>
</dbReference>
<evidence type="ECO:0000313" key="1">
    <source>
        <dbReference type="EMBL" id="KWD98285.1"/>
    </source>
</evidence>
<dbReference type="OrthoDB" id="9015269at2"/>
<reference evidence="1 2" key="1">
    <citation type="submission" date="2015-11" db="EMBL/GenBank/DDBJ databases">
        <title>Expanding the genomic diversity of Burkholderia species for the development of highly accurate diagnostics.</title>
        <authorList>
            <person name="Sahl J."/>
            <person name="Keim P."/>
            <person name="Wagner D."/>
        </authorList>
    </citation>
    <scope>NUCLEOTIDE SEQUENCE [LARGE SCALE GENOMIC DNA]</scope>
    <source>
        <strain evidence="1 2">MSMB2167WGS</strain>
    </source>
</reference>
<dbReference type="AlphaFoldDB" id="A0A107F1I3"/>
<name>A0A107F1I3_9BURK</name>
<evidence type="ECO:0000313" key="2">
    <source>
        <dbReference type="Proteomes" id="UP000062998"/>
    </source>
</evidence>
<dbReference type="EMBL" id="LPIX01000076">
    <property type="protein sequence ID" value="KWD98285.1"/>
    <property type="molecule type" value="Genomic_DNA"/>
</dbReference>
<dbReference type="Proteomes" id="UP000062998">
    <property type="component" value="Unassembled WGS sequence"/>
</dbReference>
<evidence type="ECO:0008006" key="3">
    <source>
        <dbReference type="Google" id="ProtNLM"/>
    </source>
</evidence>